<dbReference type="Gene3D" id="3.30.559.10">
    <property type="entry name" value="Chloramphenicol acetyltransferase-like domain"/>
    <property type="match status" value="2"/>
</dbReference>
<protein>
    <submittedName>
        <fullName evidence="3">Uncharacterized protein</fullName>
    </submittedName>
</protein>
<sequence>MAEHCFIKVLESSSVSPPPGSVPTTSVPLTFFDTMWITCRHMKGLFLYEFPFPPSHFIQNTLPDLKTSLSLALQQFFPFAGHLRLPQPPHRPYIHYENGDSVPFLVAESTTPAEFNHLIGRDPAPLRVDELRRFVPELPTPPNGDGVYQQQPLMAIQVTIFPNVGVSIGFTFSHVAADGRAFSHFTKSWAAICKSKGDSTFVNSSPPDYSRDLIQDPHGIWSIFLEQMNEAKKHSTGMSISPTDKVRVSPVFTKSQVETLKKWIAGKFVEENEKDEPRLSTFVVITAFIWVCLIKLHQSNNKTMDDHGTYVLLFQADCRDRLRLPASYFGNCLKPCIVTVKASEISAGNGVLMAAKAIGNAIKGLEKEPMKGAESWMSRVKQVTDEGQYRVAIAGSPKLRIYETDFGFGRPIKKDVVHISSRSSISMAETPDEQGGVELGLALPLAEILKFNSILQQGLLIHS</sequence>
<evidence type="ECO:0000256" key="1">
    <source>
        <dbReference type="ARBA" id="ARBA00022679"/>
    </source>
</evidence>
<name>A0ABR2F719_9ROSI</name>
<gene>
    <name evidence="3" type="ORF">V6N12_028851</name>
</gene>
<keyword evidence="2" id="KW-0012">Acyltransferase</keyword>
<organism evidence="3 4">
    <name type="scientific">Hibiscus sabdariffa</name>
    <name type="common">roselle</name>
    <dbReference type="NCBI Taxonomy" id="183260"/>
    <lineage>
        <taxon>Eukaryota</taxon>
        <taxon>Viridiplantae</taxon>
        <taxon>Streptophyta</taxon>
        <taxon>Embryophyta</taxon>
        <taxon>Tracheophyta</taxon>
        <taxon>Spermatophyta</taxon>
        <taxon>Magnoliopsida</taxon>
        <taxon>eudicotyledons</taxon>
        <taxon>Gunneridae</taxon>
        <taxon>Pentapetalae</taxon>
        <taxon>rosids</taxon>
        <taxon>malvids</taxon>
        <taxon>Malvales</taxon>
        <taxon>Malvaceae</taxon>
        <taxon>Malvoideae</taxon>
        <taxon>Hibiscus</taxon>
    </lineage>
</organism>
<dbReference type="PANTHER" id="PTHR31625">
    <property type="match status" value="1"/>
</dbReference>
<evidence type="ECO:0000313" key="3">
    <source>
        <dbReference type="EMBL" id="KAK8572809.1"/>
    </source>
</evidence>
<proteinExistence type="predicted"/>
<keyword evidence="4" id="KW-1185">Reference proteome</keyword>
<comment type="caution">
    <text evidence="3">The sequence shown here is derived from an EMBL/GenBank/DDBJ whole genome shotgun (WGS) entry which is preliminary data.</text>
</comment>
<dbReference type="InterPro" id="IPR051504">
    <property type="entry name" value="Plant_metabolite_acyltrans"/>
</dbReference>
<dbReference type="InterPro" id="IPR023213">
    <property type="entry name" value="CAT-like_dom_sf"/>
</dbReference>
<keyword evidence="1" id="KW-0808">Transferase</keyword>
<dbReference type="Proteomes" id="UP001472677">
    <property type="component" value="Unassembled WGS sequence"/>
</dbReference>
<reference evidence="3 4" key="1">
    <citation type="journal article" date="2024" name="G3 (Bethesda)">
        <title>Genome assembly of Hibiscus sabdariffa L. provides insights into metabolisms of medicinal natural products.</title>
        <authorList>
            <person name="Kim T."/>
        </authorList>
    </citation>
    <scope>NUCLEOTIDE SEQUENCE [LARGE SCALE GENOMIC DNA]</scope>
    <source>
        <strain evidence="3">TK-2024</strain>
        <tissue evidence="3">Old leaves</tissue>
    </source>
</reference>
<evidence type="ECO:0000256" key="2">
    <source>
        <dbReference type="ARBA" id="ARBA00023315"/>
    </source>
</evidence>
<evidence type="ECO:0000313" key="4">
    <source>
        <dbReference type="Proteomes" id="UP001472677"/>
    </source>
</evidence>
<accession>A0ABR2F719</accession>
<dbReference type="Pfam" id="PF02458">
    <property type="entry name" value="Transferase"/>
    <property type="match status" value="1"/>
</dbReference>
<dbReference type="EMBL" id="JBBPBM010000008">
    <property type="protein sequence ID" value="KAK8572809.1"/>
    <property type="molecule type" value="Genomic_DNA"/>
</dbReference>